<sequence>MAARHHLYLIRHLPTAGNRQKKYIGWTDEPIESPSHKEMVQLDRLHQRIVYGSDLLRAKQSANLFLPDASFQPDARFRECHFGDFEGKTYADLEKDKDYRNWLDDPLKNAPRGGESLLDVERRFLEALGELPDGAIVVTHGGPIRIALTRFSPSPQEFWSWQVPHGSLWKFEWRNQDEVKEGIRCRSLSEVPITGSERM</sequence>
<dbReference type="EC" id="5.4.2.11" evidence="2"/>
<dbReference type="InterPro" id="IPR005952">
    <property type="entry name" value="Phosphogly_mut1"/>
</dbReference>
<dbReference type="GO" id="GO:0016787">
    <property type="term" value="F:hydrolase activity"/>
    <property type="evidence" value="ECO:0007669"/>
    <property type="project" value="UniProtKB-KW"/>
</dbReference>
<dbReference type="Gene3D" id="3.40.50.1240">
    <property type="entry name" value="Phosphoglycerate mutase-like"/>
    <property type="match status" value="1"/>
</dbReference>
<reference evidence="5 6" key="1">
    <citation type="submission" date="2023-06" db="EMBL/GenBank/DDBJ databases">
        <title>Sporosarcina sp. nov., isolated from Korean tranditional fermented seafood 'Jeotgal'.</title>
        <authorList>
            <person name="Yang A.I."/>
            <person name="Shin N.-R."/>
        </authorList>
    </citation>
    <scope>NUCLEOTIDE SEQUENCE [LARGE SCALE GENOMIC DNA]</scope>
    <source>
        <strain evidence="5 6">T2O-4</strain>
    </source>
</reference>
<dbReference type="PANTHER" id="PTHR11931">
    <property type="entry name" value="PHOSPHOGLYCERATE MUTASE"/>
    <property type="match status" value="1"/>
</dbReference>
<keyword evidence="6" id="KW-1185">Reference proteome</keyword>
<accession>A0ABZ0L643</accession>
<proteinExistence type="inferred from homology"/>
<dbReference type="CDD" id="cd07067">
    <property type="entry name" value="HP_PGM_like"/>
    <property type="match status" value="1"/>
</dbReference>
<evidence type="ECO:0000256" key="1">
    <source>
        <dbReference type="ARBA" id="ARBA00006717"/>
    </source>
</evidence>
<keyword evidence="5" id="KW-0378">Hydrolase</keyword>
<dbReference type="SMART" id="SM00855">
    <property type="entry name" value="PGAM"/>
    <property type="match status" value="1"/>
</dbReference>
<dbReference type="InterPro" id="IPR013078">
    <property type="entry name" value="His_Pase_superF_clade-1"/>
</dbReference>
<evidence type="ECO:0000313" key="5">
    <source>
        <dbReference type="EMBL" id="WOV87960.1"/>
    </source>
</evidence>
<gene>
    <name evidence="5" type="ORF">QWT69_02240</name>
</gene>
<evidence type="ECO:0000256" key="3">
    <source>
        <dbReference type="ARBA" id="ARBA00023152"/>
    </source>
</evidence>
<name>A0ABZ0L643_9BACL</name>
<protein>
    <recommendedName>
        <fullName evidence="2">phosphoglycerate mutase (2,3-diphosphoglycerate-dependent)</fullName>
        <ecNumber evidence="2">5.4.2.11</ecNumber>
    </recommendedName>
</protein>
<evidence type="ECO:0000256" key="4">
    <source>
        <dbReference type="ARBA" id="ARBA00023235"/>
    </source>
</evidence>
<keyword evidence="3" id="KW-0324">Glycolysis</keyword>
<evidence type="ECO:0000313" key="6">
    <source>
        <dbReference type="Proteomes" id="UP001303902"/>
    </source>
</evidence>
<evidence type="ECO:0000256" key="2">
    <source>
        <dbReference type="ARBA" id="ARBA00012028"/>
    </source>
</evidence>
<comment type="similarity">
    <text evidence="1">Belongs to the phosphoglycerate mutase family. BPG-dependent PGAM subfamily.</text>
</comment>
<dbReference type="SUPFAM" id="SSF53254">
    <property type="entry name" value="Phosphoglycerate mutase-like"/>
    <property type="match status" value="1"/>
</dbReference>
<organism evidence="5 6">
    <name type="scientific">Sporosarcina oncorhynchi</name>
    <dbReference type="NCBI Taxonomy" id="3056444"/>
    <lineage>
        <taxon>Bacteria</taxon>
        <taxon>Bacillati</taxon>
        <taxon>Bacillota</taxon>
        <taxon>Bacilli</taxon>
        <taxon>Bacillales</taxon>
        <taxon>Caryophanaceae</taxon>
        <taxon>Sporosarcina</taxon>
    </lineage>
</organism>
<dbReference type="EMBL" id="CP129118">
    <property type="protein sequence ID" value="WOV87960.1"/>
    <property type="molecule type" value="Genomic_DNA"/>
</dbReference>
<keyword evidence="4" id="KW-0413">Isomerase</keyword>
<dbReference type="Pfam" id="PF00300">
    <property type="entry name" value="His_Phos_1"/>
    <property type="match status" value="1"/>
</dbReference>
<dbReference type="InterPro" id="IPR029033">
    <property type="entry name" value="His_PPase_superfam"/>
</dbReference>
<dbReference type="RefSeq" id="WP_317968554.1">
    <property type="nucleotide sequence ID" value="NZ_CP129118.1"/>
</dbReference>
<dbReference type="Proteomes" id="UP001303902">
    <property type="component" value="Chromosome"/>
</dbReference>